<name>A0A4R1ENJ9_9GAMM</name>
<reference evidence="7 8" key="1">
    <citation type="submission" date="2019-03" db="EMBL/GenBank/DDBJ databases">
        <title>Genomic Encyclopedia of Type Strains, Phase IV (KMG-IV): sequencing the most valuable type-strain genomes for metagenomic binning, comparative biology and taxonomic classification.</title>
        <authorList>
            <person name="Goeker M."/>
        </authorList>
    </citation>
    <scope>NUCLEOTIDE SEQUENCE [LARGE SCALE GENOMIC DNA]</scope>
    <source>
        <strain evidence="7 8">DSM 24830</strain>
    </source>
</reference>
<evidence type="ECO:0000313" key="7">
    <source>
        <dbReference type="EMBL" id="TCJ82826.1"/>
    </source>
</evidence>
<dbReference type="SMART" id="SM00228">
    <property type="entry name" value="PDZ"/>
    <property type="match status" value="1"/>
</dbReference>
<evidence type="ECO:0000256" key="5">
    <source>
        <dbReference type="SAM" id="SignalP"/>
    </source>
</evidence>
<comment type="similarity">
    <text evidence="1">Belongs to the peptidase S1C family.</text>
</comment>
<gene>
    <name evidence="7" type="ORF">EV695_3562</name>
</gene>
<evidence type="ECO:0000259" key="6">
    <source>
        <dbReference type="PROSITE" id="PS50106"/>
    </source>
</evidence>
<dbReference type="OrthoDB" id="9758917at2"/>
<dbReference type="InterPro" id="IPR001940">
    <property type="entry name" value="Peptidase_S1C"/>
</dbReference>
<sequence length="392" mass="41322">MMFLNKVASLFFTTTLILLGCLNTASAKLPVEVNGQALPSLADMLERITPAVVNISTENGSSGTPVKDPVYRHFFGKNVPTQPGKPIGTGSGIIIDADNGYVVTNAHVIENADKIIVTLKDKRQFYAQLIGKDLKADVAVIQIQPDRLTAMVVATGKPSRVGDFVVAIGNPYGLGQSVTSGIVSALGRTGLGIEDYEDFIQTDAPINPGNSGGALVNLRGELIGINTAILGGKSGGNVGIGFAIPADMIINITDQLVENGRVERGQLGIEIQDIRPALVKAFNLPDGQGALISGVVSLSPADKAGIQEGDIITRINGTTVTNSSNLKSIIGNLRMGSKVQMEYFRNGLIKKCVAEVGQVSAGKYREIGRKPVVESKPEIENASPWGSFEVDN</sequence>
<dbReference type="PROSITE" id="PS50106">
    <property type="entry name" value="PDZ"/>
    <property type="match status" value="1"/>
</dbReference>
<evidence type="ECO:0000256" key="4">
    <source>
        <dbReference type="ARBA" id="ARBA00022825"/>
    </source>
</evidence>
<evidence type="ECO:0000256" key="2">
    <source>
        <dbReference type="ARBA" id="ARBA00022670"/>
    </source>
</evidence>
<keyword evidence="5" id="KW-0732">Signal</keyword>
<dbReference type="Proteomes" id="UP000294887">
    <property type="component" value="Unassembled WGS sequence"/>
</dbReference>
<dbReference type="PROSITE" id="PS51257">
    <property type="entry name" value="PROKAR_LIPOPROTEIN"/>
    <property type="match status" value="1"/>
</dbReference>
<dbReference type="InterPro" id="IPR036034">
    <property type="entry name" value="PDZ_sf"/>
</dbReference>
<keyword evidence="2 7" id="KW-0645">Protease</keyword>
<keyword evidence="8" id="KW-1185">Reference proteome</keyword>
<dbReference type="Pfam" id="PF13180">
    <property type="entry name" value="PDZ_2"/>
    <property type="match status" value="1"/>
</dbReference>
<feature type="domain" description="PDZ" evidence="6">
    <location>
        <begin position="256"/>
        <end position="347"/>
    </location>
</feature>
<dbReference type="Gene3D" id="2.40.10.120">
    <property type="match status" value="1"/>
</dbReference>
<feature type="chain" id="PRO_5020264598" evidence="5">
    <location>
        <begin position="28"/>
        <end position="392"/>
    </location>
</feature>
<keyword evidence="4" id="KW-0720">Serine protease</keyword>
<feature type="signal peptide" evidence="5">
    <location>
        <begin position="1"/>
        <end position="27"/>
    </location>
</feature>
<dbReference type="PANTHER" id="PTHR22939:SF129">
    <property type="entry name" value="SERINE PROTEASE HTRA2, MITOCHONDRIAL"/>
    <property type="match status" value="1"/>
</dbReference>
<dbReference type="Gene3D" id="2.30.42.10">
    <property type="match status" value="1"/>
</dbReference>
<accession>A0A4R1ENJ9</accession>
<protein>
    <submittedName>
        <fullName evidence="7">Serine protease Do/serine protease DegQ</fullName>
    </submittedName>
</protein>
<proteinExistence type="inferred from homology"/>
<keyword evidence="3" id="KW-0378">Hydrolase</keyword>
<dbReference type="GO" id="GO:0042597">
    <property type="term" value="C:periplasmic space"/>
    <property type="evidence" value="ECO:0007669"/>
    <property type="project" value="TreeGrafter"/>
</dbReference>
<dbReference type="InterPro" id="IPR009003">
    <property type="entry name" value="Peptidase_S1_PA"/>
</dbReference>
<dbReference type="EMBL" id="SMFQ01000005">
    <property type="protein sequence ID" value="TCJ82826.1"/>
    <property type="molecule type" value="Genomic_DNA"/>
</dbReference>
<dbReference type="Pfam" id="PF13365">
    <property type="entry name" value="Trypsin_2"/>
    <property type="match status" value="1"/>
</dbReference>
<dbReference type="InterPro" id="IPR001478">
    <property type="entry name" value="PDZ"/>
</dbReference>
<dbReference type="AlphaFoldDB" id="A0A4R1ENJ9"/>
<dbReference type="PANTHER" id="PTHR22939">
    <property type="entry name" value="SERINE PROTEASE FAMILY S1C HTRA-RELATED"/>
    <property type="match status" value="1"/>
</dbReference>
<organism evidence="7 8">
    <name type="scientific">Cocleimonas flava</name>
    <dbReference type="NCBI Taxonomy" id="634765"/>
    <lineage>
        <taxon>Bacteria</taxon>
        <taxon>Pseudomonadati</taxon>
        <taxon>Pseudomonadota</taxon>
        <taxon>Gammaproteobacteria</taxon>
        <taxon>Thiotrichales</taxon>
        <taxon>Thiotrichaceae</taxon>
        <taxon>Cocleimonas</taxon>
    </lineage>
</organism>
<evidence type="ECO:0000256" key="1">
    <source>
        <dbReference type="ARBA" id="ARBA00010541"/>
    </source>
</evidence>
<dbReference type="SUPFAM" id="SSF50494">
    <property type="entry name" value="Trypsin-like serine proteases"/>
    <property type="match status" value="1"/>
</dbReference>
<comment type="caution">
    <text evidence="7">The sequence shown here is derived from an EMBL/GenBank/DDBJ whole genome shotgun (WGS) entry which is preliminary data.</text>
</comment>
<evidence type="ECO:0000313" key="8">
    <source>
        <dbReference type="Proteomes" id="UP000294887"/>
    </source>
</evidence>
<dbReference type="SUPFAM" id="SSF50156">
    <property type="entry name" value="PDZ domain-like"/>
    <property type="match status" value="1"/>
</dbReference>
<dbReference type="PRINTS" id="PR00834">
    <property type="entry name" value="PROTEASES2C"/>
</dbReference>
<dbReference type="GO" id="GO:0006515">
    <property type="term" value="P:protein quality control for misfolded or incompletely synthesized proteins"/>
    <property type="evidence" value="ECO:0007669"/>
    <property type="project" value="TreeGrafter"/>
</dbReference>
<evidence type="ECO:0000256" key="3">
    <source>
        <dbReference type="ARBA" id="ARBA00022801"/>
    </source>
</evidence>
<dbReference type="GO" id="GO:0004252">
    <property type="term" value="F:serine-type endopeptidase activity"/>
    <property type="evidence" value="ECO:0007669"/>
    <property type="project" value="InterPro"/>
</dbReference>